<gene>
    <name evidence="1" type="ORF">NCTC11820_01431</name>
</gene>
<sequence length="85" mass="9427">MATANVTIRMDAELKAAMEELCRDLGMNMTTAFTIFAKKATGENRIPFEVSRPDPFYSESNLRNLRDAKSALDAGEGVERNLIEA</sequence>
<dbReference type="InterPro" id="IPR007337">
    <property type="entry name" value="RelB/DinJ"/>
</dbReference>
<dbReference type="OMA" id="DAFYSPY"/>
<protein>
    <submittedName>
        <fullName evidence="1">Addiction module antitoxin, RelB/DinJ family</fullName>
    </submittedName>
</protein>
<dbReference type="Gene3D" id="1.10.1220.10">
    <property type="entry name" value="Met repressor-like"/>
    <property type="match status" value="1"/>
</dbReference>
<name>A0A2X3AV06_9ACTO</name>
<dbReference type="Pfam" id="PF04221">
    <property type="entry name" value="RelB"/>
    <property type="match status" value="1"/>
</dbReference>
<dbReference type="GO" id="GO:0006355">
    <property type="term" value="P:regulation of DNA-templated transcription"/>
    <property type="evidence" value="ECO:0007669"/>
    <property type="project" value="InterPro"/>
</dbReference>
<accession>A0A2X3AV06</accession>
<evidence type="ECO:0000313" key="1">
    <source>
        <dbReference type="EMBL" id="SQB65290.1"/>
    </source>
</evidence>
<dbReference type="InterPro" id="IPR013321">
    <property type="entry name" value="Arc_rbn_hlx_hlx"/>
</dbReference>
<dbReference type="GeneID" id="55565292"/>
<dbReference type="NCBIfam" id="TIGR02384">
    <property type="entry name" value="RelB_DinJ"/>
    <property type="match status" value="1"/>
</dbReference>
<proteinExistence type="predicted"/>
<reference evidence="1 2" key="1">
    <citation type="submission" date="2018-06" db="EMBL/GenBank/DDBJ databases">
        <authorList>
            <consortium name="Pathogen Informatics"/>
            <person name="Doyle S."/>
        </authorList>
    </citation>
    <scope>NUCLEOTIDE SEQUENCE [LARGE SCALE GENOMIC DNA]</scope>
    <source>
        <strain evidence="1 2">NCTC11820</strain>
    </source>
</reference>
<dbReference type="RefSeq" id="WP_013189180.1">
    <property type="nucleotide sequence ID" value="NZ_CP068112.1"/>
</dbReference>
<evidence type="ECO:0000313" key="2">
    <source>
        <dbReference type="Proteomes" id="UP000250245"/>
    </source>
</evidence>
<organism evidence="1 2">
    <name type="scientific">Mobiluncus curtisii</name>
    <dbReference type="NCBI Taxonomy" id="2051"/>
    <lineage>
        <taxon>Bacteria</taxon>
        <taxon>Bacillati</taxon>
        <taxon>Actinomycetota</taxon>
        <taxon>Actinomycetes</taxon>
        <taxon>Actinomycetales</taxon>
        <taxon>Actinomycetaceae</taxon>
        <taxon>Mobiluncus</taxon>
    </lineage>
</organism>
<dbReference type="EMBL" id="UASJ01000001">
    <property type="protein sequence ID" value="SQB65290.1"/>
    <property type="molecule type" value="Genomic_DNA"/>
</dbReference>
<dbReference type="AlphaFoldDB" id="A0A2X3AV06"/>
<dbReference type="Proteomes" id="UP000250245">
    <property type="component" value="Unassembled WGS sequence"/>
</dbReference>